<dbReference type="Gene3D" id="1.10.150.20">
    <property type="entry name" value="5' to 3' exonuclease, C-terminal subdomain"/>
    <property type="match status" value="1"/>
</dbReference>
<dbReference type="InterPro" id="IPR001357">
    <property type="entry name" value="BRCT_dom"/>
</dbReference>
<keyword evidence="11" id="KW-1185">Reference proteome</keyword>
<keyword evidence="7" id="KW-0539">Nucleus</keyword>
<dbReference type="EMBL" id="JAPCWZ010000007">
    <property type="protein sequence ID" value="KAK8856384.1"/>
    <property type="molecule type" value="Genomic_DNA"/>
</dbReference>
<dbReference type="InterPro" id="IPR027421">
    <property type="entry name" value="DNA_pol_lamdba_lyase_dom_sf"/>
</dbReference>
<dbReference type="EC" id="2.7.7.7" evidence="7"/>
<reference evidence="10 11" key="1">
    <citation type="journal article" date="2024" name="IMA Fungus">
        <title>Apiospora arundinis, a panoply of carbohydrate-active enzymes and secondary metabolites.</title>
        <authorList>
            <person name="Sorensen T."/>
            <person name="Petersen C."/>
            <person name="Muurmann A.T."/>
            <person name="Christiansen J.V."/>
            <person name="Brundto M.L."/>
            <person name="Overgaard C.K."/>
            <person name="Boysen A.T."/>
            <person name="Wollenberg R.D."/>
            <person name="Larsen T.O."/>
            <person name="Sorensen J.L."/>
            <person name="Nielsen K.L."/>
            <person name="Sondergaard T.E."/>
        </authorList>
    </citation>
    <scope>NUCLEOTIDE SEQUENCE [LARGE SCALE GENOMIC DNA]</scope>
    <source>
        <strain evidence="10 11">AAU 773</strain>
    </source>
</reference>
<dbReference type="Proteomes" id="UP001390339">
    <property type="component" value="Unassembled WGS sequence"/>
</dbReference>
<feature type="region of interest" description="Disordered" evidence="8">
    <location>
        <begin position="543"/>
        <end position="563"/>
    </location>
</feature>
<dbReference type="InterPro" id="IPR010996">
    <property type="entry name" value="HHH_MUS81"/>
</dbReference>
<dbReference type="PANTHER" id="PTHR11276">
    <property type="entry name" value="DNA POLYMERASE TYPE-X FAMILY MEMBER"/>
    <property type="match status" value="1"/>
</dbReference>
<keyword evidence="1 7" id="KW-0808">Transferase</keyword>
<comment type="caution">
    <text evidence="10">The sequence shown here is derived from an EMBL/GenBank/DDBJ whole genome shotgun (WGS) entry which is preliminary data.</text>
</comment>
<feature type="compositionally biased region" description="Low complexity" evidence="8">
    <location>
        <begin position="84"/>
        <end position="94"/>
    </location>
</feature>
<evidence type="ECO:0000256" key="1">
    <source>
        <dbReference type="ARBA" id="ARBA00022679"/>
    </source>
</evidence>
<evidence type="ECO:0000313" key="11">
    <source>
        <dbReference type="Proteomes" id="UP001390339"/>
    </source>
</evidence>
<keyword evidence="5 7" id="KW-0234">DNA repair</keyword>
<dbReference type="InterPro" id="IPR043519">
    <property type="entry name" value="NT_sf"/>
</dbReference>
<sequence length="591" mass="66345">MSQLDFPPIYLLPTHIDPDQLPELQSQIPSLTYDIDEAEVVLGKISKKQRALFELRRLKVVTEDADGKETSRPPPAKRRRLSGDAVPADDSSTASDDDENHPRKEVLQVVKLSWFTDSVSRGEILPLDDYVVYRGFKLSSQHSQGVPSGSTDVFKSAKEDPREVSAALNHKLPYGHSLDSHHPRSDMHLKRPALVQETTSEHDIKQHLPPIPDFLHTIYSCQRPTLPDPPNNAFVEQLKEIRTTRALLGDKIGVRAYSTCIAAVAAYPHLLSHRAEIDHLPGCGPKIASLFHEWKTSGSIEEVENAKLDAELGVLRLFYEVWGVGETTAQEFYKRGWRDLDDIVEYGWDQLSRVQQIGVKYYDEFLSKIPRAEVKSIADIILEHANRIRTGYEMVIVGGYRRGKSQSGDVDVIISHRDPGATLLFIDKLVDSLAQSGHITHILTISTRNSERGQEPLPWQGEGRQPGSGFDTLDKALVVWQDPKWDSSAAAKNHNPHRRVDIIIAPWKTVGCAVMGWTSATTFQRDLRRYCKMEKRLKFDSSGVRSRTDGSWVDLESGPDGAPAPDMLTAEARVFKGLGLQWRPPEERNTG</sequence>
<dbReference type="PRINTS" id="PR00870">
    <property type="entry name" value="DNAPOLXBETA"/>
</dbReference>
<dbReference type="Pfam" id="PF14716">
    <property type="entry name" value="HHH_8"/>
    <property type="match status" value="1"/>
</dbReference>
<dbReference type="PANTHER" id="PTHR11276:SF29">
    <property type="entry name" value="DNA POLYMERASE TYPE-X FAMILY PROTEIN POL4"/>
    <property type="match status" value="1"/>
</dbReference>
<dbReference type="Gene3D" id="3.30.460.10">
    <property type="entry name" value="Beta Polymerase, domain 2"/>
    <property type="match status" value="1"/>
</dbReference>
<accession>A0ABR2I1Z0</accession>
<dbReference type="Pfam" id="PF14792">
    <property type="entry name" value="DNA_pol_B_palm"/>
    <property type="match status" value="1"/>
</dbReference>
<dbReference type="SMART" id="SM00483">
    <property type="entry name" value="POLXc"/>
    <property type="match status" value="1"/>
</dbReference>
<dbReference type="InterPro" id="IPR029398">
    <property type="entry name" value="PolB_thumb"/>
</dbReference>
<evidence type="ECO:0000256" key="6">
    <source>
        <dbReference type="ARBA" id="ARBA00049244"/>
    </source>
</evidence>
<evidence type="ECO:0000256" key="7">
    <source>
        <dbReference type="RuleBase" id="RU366014"/>
    </source>
</evidence>
<dbReference type="InterPro" id="IPR028207">
    <property type="entry name" value="DNA_pol_B_palm_palm"/>
</dbReference>
<feature type="region of interest" description="Disordered" evidence="8">
    <location>
        <begin position="64"/>
        <end position="102"/>
    </location>
</feature>
<organism evidence="10 11">
    <name type="scientific">Apiospora arundinis</name>
    <dbReference type="NCBI Taxonomy" id="335852"/>
    <lineage>
        <taxon>Eukaryota</taxon>
        <taxon>Fungi</taxon>
        <taxon>Dikarya</taxon>
        <taxon>Ascomycota</taxon>
        <taxon>Pezizomycotina</taxon>
        <taxon>Sordariomycetes</taxon>
        <taxon>Xylariomycetidae</taxon>
        <taxon>Amphisphaeriales</taxon>
        <taxon>Apiosporaceae</taxon>
        <taxon>Apiospora</taxon>
    </lineage>
</organism>
<dbReference type="Gene3D" id="1.10.150.110">
    <property type="entry name" value="DNA polymerase beta, N-terminal domain-like"/>
    <property type="match status" value="1"/>
</dbReference>
<name>A0ABR2I1Z0_9PEZI</name>
<comment type="function">
    <text evidence="7">DNA polymerase that functions in several pathways of DNA repair. Involved in base excision repair (BER) responsible for repair of lesions that give rise to abasic (AP) sites in DNA. Also contributes to DNA double-strand break repair by non-homologous end joining and homologous recombination. Has both template-dependent and template-independent (terminal transferase) DNA polymerase activities. Has also a 5'-deoxyribose-5-phosphate lyase (dRP lyase) activity.</text>
</comment>
<dbReference type="InterPro" id="IPR022312">
    <property type="entry name" value="DNA_pol_X"/>
</dbReference>
<gene>
    <name evidence="10" type="ORF">PGQ11_012296</name>
</gene>
<evidence type="ECO:0000313" key="10">
    <source>
        <dbReference type="EMBL" id="KAK8856384.1"/>
    </source>
</evidence>
<evidence type="ECO:0000256" key="5">
    <source>
        <dbReference type="ARBA" id="ARBA00023204"/>
    </source>
</evidence>
<feature type="domain" description="BRCT" evidence="9">
    <location>
        <begin position="107"/>
        <end position="132"/>
    </location>
</feature>
<comment type="subcellular location">
    <subcellularLocation>
        <location evidence="7">Nucleus</location>
    </subcellularLocation>
</comment>
<evidence type="ECO:0000256" key="8">
    <source>
        <dbReference type="SAM" id="MobiDB-lite"/>
    </source>
</evidence>
<evidence type="ECO:0000256" key="3">
    <source>
        <dbReference type="ARBA" id="ARBA00022763"/>
    </source>
</evidence>
<comment type="catalytic activity">
    <reaction evidence="6 7">
        <text>DNA(n) + a 2'-deoxyribonucleoside 5'-triphosphate = DNA(n+1) + diphosphate</text>
        <dbReference type="Rhea" id="RHEA:22508"/>
        <dbReference type="Rhea" id="RHEA-COMP:17339"/>
        <dbReference type="Rhea" id="RHEA-COMP:17340"/>
        <dbReference type="ChEBI" id="CHEBI:33019"/>
        <dbReference type="ChEBI" id="CHEBI:61560"/>
        <dbReference type="ChEBI" id="CHEBI:173112"/>
        <dbReference type="EC" id="2.7.7.7"/>
    </reaction>
</comment>
<evidence type="ECO:0000259" key="9">
    <source>
        <dbReference type="PROSITE" id="PS50172"/>
    </source>
</evidence>
<dbReference type="PROSITE" id="PS50172">
    <property type="entry name" value="BRCT"/>
    <property type="match status" value="1"/>
</dbReference>
<dbReference type="SUPFAM" id="SSF81585">
    <property type="entry name" value="PsbU/PolX domain-like"/>
    <property type="match status" value="1"/>
</dbReference>
<dbReference type="InterPro" id="IPR037160">
    <property type="entry name" value="DNA_Pol_thumb_sf"/>
</dbReference>
<dbReference type="CDD" id="cd00141">
    <property type="entry name" value="NT_POLXc"/>
    <property type="match status" value="1"/>
</dbReference>
<evidence type="ECO:0000256" key="4">
    <source>
        <dbReference type="ARBA" id="ARBA00022932"/>
    </source>
</evidence>
<dbReference type="SUPFAM" id="SSF47802">
    <property type="entry name" value="DNA polymerase beta, N-terminal domain-like"/>
    <property type="match status" value="1"/>
</dbReference>
<proteinExistence type="inferred from homology"/>
<dbReference type="Pfam" id="PF14791">
    <property type="entry name" value="DNA_pol_B_thumb"/>
    <property type="match status" value="1"/>
</dbReference>
<keyword evidence="3 7" id="KW-0227">DNA damage</keyword>
<evidence type="ECO:0000256" key="2">
    <source>
        <dbReference type="ARBA" id="ARBA00022695"/>
    </source>
</evidence>
<dbReference type="InterPro" id="IPR018944">
    <property type="entry name" value="DNA_pol_lambd_fingers_domain"/>
</dbReference>
<dbReference type="PRINTS" id="PR00869">
    <property type="entry name" value="DNAPOLX"/>
</dbReference>
<dbReference type="InterPro" id="IPR002054">
    <property type="entry name" value="DNA-dir_DNA_pol_X"/>
</dbReference>
<dbReference type="Pfam" id="PF10391">
    <property type="entry name" value="DNA_pol_lambd_f"/>
    <property type="match status" value="1"/>
</dbReference>
<protein>
    <recommendedName>
        <fullName evidence="7">DNA polymerase</fullName>
        <ecNumber evidence="7">2.7.7.7</ecNumber>
    </recommendedName>
</protein>
<keyword evidence="2 7" id="KW-0548">Nucleotidyltransferase</keyword>
<keyword evidence="4 7" id="KW-0239">DNA-directed DNA polymerase</keyword>
<comment type="similarity">
    <text evidence="7">Belongs to the DNA polymerase type-X family.</text>
</comment>
<dbReference type="Gene3D" id="3.30.210.10">
    <property type="entry name" value="DNA polymerase, thumb domain"/>
    <property type="match status" value="1"/>
</dbReference>
<dbReference type="InterPro" id="IPR002008">
    <property type="entry name" value="DNA_pol_X_beta-like"/>
</dbReference>
<dbReference type="SUPFAM" id="SSF81301">
    <property type="entry name" value="Nucleotidyltransferase"/>
    <property type="match status" value="1"/>
</dbReference>